<dbReference type="FunFam" id="1.10.10.10:FF:000001">
    <property type="entry name" value="LysR family transcriptional regulator"/>
    <property type="match status" value="1"/>
</dbReference>
<comment type="similarity">
    <text evidence="1">Belongs to the LysR transcriptional regulatory family.</text>
</comment>
<protein>
    <submittedName>
        <fullName evidence="6">DNA-binding transcriptional LysR family regulator</fullName>
    </submittedName>
</protein>
<dbReference type="Pfam" id="PF03466">
    <property type="entry name" value="LysR_substrate"/>
    <property type="match status" value="1"/>
</dbReference>
<organism evidence="6 7">
    <name type="scientific">Rhodobacter maris</name>
    <dbReference type="NCBI Taxonomy" id="446682"/>
    <lineage>
        <taxon>Bacteria</taxon>
        <taxon>Pseudomonadati</taxon>
        <taxon>Pseudomonadota</taxon>
        <taxon>Alphaproteobacteria</taxon>
        <taxon>Rhodobacterales</taxon>
        <taxon>Rhodobacter group</taxon>
        <taxon>Rhodobacter</taxon>
    </lineage>
</organism>
<keyword evidence="3 6" id="KW-0238">DNA-binding</keyword>
<dbReference type="InterPro" id="IPR036388">
    <property type="entry name" value="WH-like_DNA-bd_sf"/>
</dbReference>
<dbReference type="PANTHER" id="PTHR30126">
    <property type="entry name" value="HTH-TYPE TRANSCRIPTIONAL REGULATOR"/>
    <property type="match status" value="1"/>
</dbReference>
<dbReference type="InterPro" id="IPR005119">
    <property type="entry name" value="LysR_subst-bd"/>
</dbReference>
<dbReference type="GO" id="GO:0000976">
    <property type="term" value="F:transcription cis-regulatory region binding"/>
    <property type="evidence" value="ECO:0007669"/>
    <property type="project" value="TreeGrafter"/>
</dbReference>
<evidence type="ECO:0000256" key="3">
    <source>
        <dbReference type="ARBA" id="ARBA00023125"/>
    </source>
</evidence>
<dbReference type="CDD" id="cd08420">
    <property type="entry name" value="PBP2_CysL_like"/>
    <property type="match status" value="1"/>
</dbReference>
<keyword evidence="2" id="KW-0805">Transcription regulation</keyword>
<sequence>MTLEQLRIFLAVAEREHVTRAAEALHLTQSAVSAAISALEARHGTKLFDRIGRGIKLTEAGRLFLPEARAVLARAAAAERVLDDLAGLSRGSLRIAASQTLATYWLPPLVVRFHARHPGIALDLLTANSETVSREVAALSADLGFIEGGAVQEGLIDRPFGADELFFVVAPTHPWAQRTPTPADLAAGPWIMREAGSGTRARMDEALADMGVPEPGGRLEFPSNEAVRSAVIAGGGATLISHLAVAADLADGRLLRLTAPPATREFRLLLHPERHLTEAARAFLRLALPETAP</sequence>
<name>A0A285S5E1_9RHOB</name>
<dbReference type="RefSeq" id="WP_097069388.1">
    <property type="nucleotide sequence ID" value="NZ_OBMT01000003.1"/>
</dbReference>
<keyword evidence="4" id="KW-0804">Transcription</keyword>
<dbReference type="Gene3D" id="3.40.190.290">
    <property type="match status" value="1"/>
</dbReference>
<dbReference type="PRINTS" id="PR00039">
    <property type="entry name" value="HTHLYSR"/>
</dbReference>
<dbReference type="PROSITE" id="PS50931">
    <property type="entry name" value="HTH_LYSR"/>
    <property type="match status" value="1"/>
</dbReference>
<dbReference type="GO" id="GO:0003700">
    <property type="term" value="F:DNA-binding transcription factor activity"/>
    <property type="evidence" value="ECO:0007669"/>
    <property type="project" value="InterPro"/>
</dbReference>
<evidence type="ECO:0000256" key="1">
    <source>
        <dbReference type="ARBA" id="ARBA00009437"/>
    </source>
</evidence>
<reference evidence="7" key="1">
    <citation type="submission" date="2017-08" db="EMBL/GenBank/DDBJ databases">
        <authorList>
            <person name="Varghese N."/>
            <person name="Submissions S."/>
        </authorList>
    </citation>
    <scope>NUCLEOTIDE SEQUENCE [LARGE SCALE GENOMIC DNA]</scope>
    <source>
        <strain evidence="7">JA276</strain>
    </source>
</reference>
<dbReference type="AlphaFoldDB" id="A0A285S5E1"/>
<evidence type="ECO:0000313" key="6">
    <source>
        <dbReference type="EMBL" id="SOC02523.1"/>
    </source>
</evidence>
<dbReference type="OrthoDB" id="9803735at2"/>
<dbReference type="PANTHER" id="PTHR30126:SF39">
    <property type="entry name" value="HTH-TYPE TRANSCRIPTIONAL REGULATOR CYSL"/>
    <property type="match status" value="1"/>
</dbReference>
<dbReference type="Proteomes" id="UP000219111">
    <property type="component" value="Unassembled WGS sequence"/>
</dbReference>
<dbReference type="EMBL" id="OBMT01000003">
    <property type="protein sequence ID" value="SOC02523.1"/>
    <property type="molecule type" value="Genomic_DNA"/>
</dbReference>
<evidence type="ECO:0000313" key="7">
    <source>
        <dbReference type="Proteomes" id="UP000219111"/>
    </source>
</evidence>
<dbReference type="InterPro" id="IPR000847">
    <property type="entry name" value="LysR_HTH_N"/>
</dbReference>
<evidence type="ECO:0000256" key="2">
    <source>
        <dbReference type="ARBA" id="ARBA00023015"/>
    </source>
</evidence>
<evidence type="ECO:0000259" key="5">
    <source>
        <dbReference type="PROSITE" id="PS50931"/>
    </source>
</evidence>
<evidence type="ECO:0000256" key="4">
    <source>
        <dbReference type="ARBA" id="ARBA00023163"/>
    </source>
</evidence>
<dbReference type="InterPro" id="IPR036390">
    <property type="entry name" value="WH_DNA-bd_sf"/>
</dbReference>
<dbReference type="Pfam" id="PF00126">
    <property type="entry name" value="HTH_1"/>
    <property type="match status" value="1"/>
</dbReference>
<dbReference type="SUPFAM" id="SSF53850">
    <property type="entry name" value="Periplasmic binding protein-like II"/>
    <property type="match status" value="1"/>
</dbReference>
<keyword evidence="7" id="KW-1185">Reference proteome</keyword>
<proteinExistence type="inferred from homology"/>
<accession>A0A285S5E1</accession>
<feature type="domain" description="HTH lysR-type" evidence="5">
    <location>
        <begin position="1"/>
        <end position="58"/>
    </location>
</feature>
<dbReference type="SUPFAM" id="SSF46785">
    <property type="entry name" value="Winged helix' DNA-binding domain"/>
    <property type="match status" value="1"/>
</dbReference>
<dbReference type="Gene3D" id="1.10.10.10">
    <property type="entry name" value="Winged helix-like DNA-binding domain superfamily/Winged helix DNA-binding domain"/>
    <property type="match status" value="1"/>
</dbReference>
<gene>
    <name evidence="6" type="ORF">SAMN05877831_103180</name>
</gene>